<dbReference type="PANTHER" id="PTHR23155">
    <property type="entry name" value="DISEASE RESISTANCE PROTEIN RP"/>
    <property type="match status" value="1"/>
</dbReference>
<evidence type="ECO:0000256" key="5">
    <source>
        <dbReference type="ARBA" id="ARBA00022821"/>
    </source>
</evidence>
<evidence type="ECO:0000313" key="11">
    <source>
        <dbReference type="EMBL" id="KAF8694267.1"/>
    </source>
</evidence>
<keyword evidence="6" id="KW-0175">Coiled coil</keyword>
<dbReference type="Pfam" id="PF18052">
    <property type="entry name" value="Rx_N"/>
    <property type="match status" value="1"/>
</dbReference>
<dbReference type="EMBL" id="JACEFO010001910">
    <property type="protein sequence ID" value="KAF8694267.1"/>
    <property type="molecule type" value="Genomic_DNA"/>
</dbReference>
<organism evidence="11 12">
    <name type="scientific">Digitaria exilis</name>
    <dbReference type="NCBI Taxonomy" id="1010633"/>
    <lineage>
        <taxon>Eukaryota</taxon>
        <taxon>Viridiplantae</taxon>
        <taxon>Streptophyta</taxon>
        <taxon>Embryophyta</taxon>
        <taxon>Tracheophyta</taxon>
        <taxon>Spermatophyta</taxon>
        <taxon>Magnoliopsida</taxon>
        <taxon>Liliopsida</taxon>
        <taxon>Poales</taxon>
        <taxon>Poaceae</taxon>
        <taxon>PACMAD clade</taxon>
        <taxon>Panicoideae</taxon>
        <taxon>Panicodae</taxon>
        <taxon>Paniceae</taxon>
        <taxon>Anthephorinae</taxon>
        <taxon>Digitaria</taxon>
    </lineage>
</organism>
<comment type="similarity">
    <text evidence="1">Belongs to the disease resistance NB-LRR family.</text>
</comment>
<reference evidence="11" key="1">
    <citation type="submission" date="2020-07" db="EMBL/GenBank/DDBJ databases">
        <title>Genome sequence and genetic diversity analysis of an under-domesticated orphan crop, white fonio (Digitaria exilis).</title>
        <authorList>
            <person name="Bennetzen J.L."/>
            <person name="Chen S."/>
            <person name="Ma X."/>
            <person name="Wang X."/>
            <person name="Yssel A.E.J."/>
            <person name="Chaluvadi S.R."/>
            <person name="Johnson M."/>
            <person name="Gangashetty P."/>
            <person name="Hamidou F."/>
            <person name="Sanogo M.D."/>
            <person name="Zwaenepoel A."/>
            <person name="Wallace J."/>
            <person name="Van De Peer Y."/>
            <person name="Van Deynze A."/>
        </authorList>
    </citation>
    <scope>NUCLEOTIDE SEQUENCE</scope>
    <source>
        <tissue evidence="11">Leaves</tissue>
    </source>
</reference>
<keyword evidence="3" id="KW-0677">Repeat</keyword>
<dbReference type="Pfam" id="PF00931">
    <property type="entry name" value="NB-ARC"/>
    <property type="match status" value="1"/>
</dbReference>
<dbReference type="GO" id="GO:0043531">
    <property type="term" value="F:ADP binding"/>
    <property type="evidence" value="ECO:0007669"/>
    <property type="project" value="InterPro"/>
</dbReference>
<evidence type="ECO:0000256" key="2">
    <source>
        <dbReference type="ARBA" id="ARBA00022614"/>
    </source>
</evidence>
<comment type="caution">
    <text evidence="11">The sequence shown here is derived from an EMBL/GenBank/DDBJ whole genome shotgun (WGS) entry which is preliminary data.</text>
</comment>
<dbReference type="Pfam" id="PF23598">
    <property type="entry name" value="LRR_14"/>
    <property type="match status" value="1"/>
</dbReference>
<dbReference type="Gene3D" id="1.10.10.10">
    <property type="entry name" value="Winged helix-like DNA-binding domain superfamily/Winged helix DNA-binding domain"/>
    <property type="match status" value="1"/>
</dbReference>
<dbReference type="SUPFAM" id="SSF52047">
    <property type="entry name" value="RNI-like"/>
    <property type="match status" value="1"/>
</dbReference>
<sequence length="936" mass="106250">MALRQPSSSPYGCSLQACDSGLAREQGVSGGVGSLLGRLSSALVDEAQQLGSVRSDIQFIKDEMESMNGFLLHVAEATGDGNSDDDHQIQAWMKQVAEVAYASQNCVDLYVQSLGTRAGEQGLLRHLRRLTRLVWSLPTRHRIAKQIQELKIRSREVGERRLRYGVEAPASRDHNAVLAAQDDDTSKEQEDAQRGALAGVEPPSFESFWLVEWIRETEIDATRLKHGIFPRVIALVGDAEKGAHFVKVAFEDPWVASFCSLDCMAWIQLGSEYSPEQLPRDILKKLGAPVAEFCVADDEKLLENLEFRLRGKKFLIVLDNVQVEDNTLWKRIEPALPGGDQRSLGSAILVTTDNNKFAFPFNPYEIYQVGRLNRQRHMYSDYVTKFYLDKAVAHRSTHDHLELLLQDIFAKLDRQIPNCKLFLYALYANPDATQEDLQSLSNNLKYLSRNNHKEVLRFLYKCLPSNCKNCLLCLGTFPEKTTFRRATLVKRWAAEAMITRRGRPTSLDEAKRCFRVLVAHGYVMPKETDVTGKVKTYVIHDVVAKIARHNNSSMANLMSDLSHRLPIRSAFQLQQAVQQLHENHSNGCWKIQNNVKRSRQTEIDEPNTTKLFLELLPLSTHWGLLEVLDLEDCKDLKDYHMKNICVRLIQLKYLSLRNTGINKLPIQIDKLQYLETLDIRQTKVKAFATNSVVLPKLKHLLAGHQTQDDIHSKEPFFTVQMPKHIEAMTELQVLSHAAVSGRGNELIDISSLLQLKKLGLVLHGCQKPIFRHLYHAIGKLSRSLLTLSIKIIPNNENAEVDMGMEERLLMPPRYLQKLEISGPVNGLLQWVQELRELTKITLGKITSLSYLWLGQESCSERTLTFSKNEFQCLKFLIVECSHVTVINFGDKATPKLKKIVCSSRSQSVNGIEQFPSLKVLRLTGNFDLERVCDNQP</sequence>
<evidence type="ECO:0008006" key="13">
    <source>
        <dbReference type="Google" id="ProtNLM"/>
    </source>
</evidence>
<dbReference type="Pfam" id="PF23559">
    <property type="entry name" value="WHD_DRP"/>
    <property type="match status" value="1"/>
</dbReference>
<evidence type="ECO:0000259" key="8">
    <source>
        <dbReference type="Pfam" id="PF18052"/>
    </source>
</evidence>
<feature type="domain" description="NB-ARC" evidence="7">
    <location>
        <begin position="260"/>
        <end position="357"/>
    </location>
</feature>
<evidence type="ECO:0000259" key="9">
    <source>
        <dbReference type="Pfam" id="PF23559"/>
    </source>
</evidence>
<feature type="domain" description="Disease resistance N-terminal" evidence="8">
    <location>
        <begin position="32"/>
        <end position="118"/>
    </location>
</feature>
<dbReference type="Proteomes" id="UP000636709">
    <property type="component" value="Unassembled WGS sequence"/>
</dbReference>
<dbReference type="InterPro" id="IPR055414">
    <property type="entry name" value="LRR_R13L4/SHOC2-like"/>
</dbReference>
<dbReference type="Gene3D" id="3.40.50.300">
    <property type="entry name" value="P-loop containing nucleotide triphosphate hydrolases"/>
    <property type="match status" value="1"/>
</dbReference>
<keyword evidence="4" id="KW-0547">Nucleotide-binding</keyword>
<dbReference type="OrthoDB" id="591753at2759"/>
<dbReference type="Gene3D" id="3.80.10.10">
    <property type="entry name" value="Ribonuclease Inhibitor"/>
    <property type="match status" value="1"/>
</dbReference>
<accession>A0A835BCN3</accession>
<evidence type="ECO:0000259" key="10">
    <source>
        <dbReference type="Pfam" id="PF23598"/>
    </source>
</evidence>
<dbReference type="InterPro" id="IPR032675">
    <property type="entry name" value="LRR_dom_sf"/>
</dbReference>
<dbReference type="InterPro" id="IPR027417">
    <property type="entry name" value="P-loop_NTPase"/>
</dbReference>
<evidence type="ECO:0000256" key="6">
    <source>
        <dbReference type="ARBA" id="ARBA00023054"/>
    </source>
</evidence>
<dbReference type="SUPFAM" id="SSF52540">
    <property type="entry name" value="P-loop containing nucleoside triphosphate hydrolases"/>
    <property type="match status" value="1"/>
</dbReference>
<dbReference type="InterPro" id="IPR058922">
    <property type="entry name" value="WHD_DRP"/>
</dbReference>
<dbReference type="PANTHER" id="PTHR23155:SF1062">
    <property type="entry name" value="OS11G0579400 PROTEIN"/>
    <property type="match status" value="1"/>
</dbReference>
<dbReference type="CDD" id="cd14798">
    <property type="entry name" value="RX-CC_like"/>
    <property type="match status" value="1"/>
</dbReference>
<evidence type="ECO:0000256" key="4">
    <source>
        <dbReference type="ARBA" id="ARBA00022741"/>
    </source>
</evidence>
<dbReference type="PROSITE" id="PS51257">
    <property type="entry name" value="PROKAR_LIPOPROTEIN"/>
    <property type="match status" value="1"/>
</dbReference>
<dbReference type="InterPro" id="IPR036388">
    <property type="entry name" value="WH-like_DNA-bd_sf"/>
</dbReference>
<dbReference type="Gene3D" id="1.20.5.4130">
    <property type="match status" value="1"/>
</dbReference>
<dbReference type="InterPro" id="IPR002182">
    <property type="entry name" value="NB-ARC"/>
</dbReference>
<evidence type="ECO:0000256" key="1">
    <source>
        <dbReference type="ARBA" id="ARBA00008894"/>
    </source>
</evidence>
<proteinExistence type="inferred from homology"/>
<feature type="domain" description="Disease resistance R13L4/SHOC-2-like LRR" evidence="10">
    <location>
        <begin position="615"/>
        <end position="921"/>
    </location>
</feature>
<dbReference type="InterPro" id="IPR041118">
    <property type="entry name" value="Rx_N"/>
</dbReference>
<feature type="domain" description="Disease resistance protein winged helix" evidence="9">
    <location>
        <begin position="477"/>
        <end position="546"/>
    </location>
</feature>
<keyword evidence="2" id="KW-0433">Leucine-rich repeat</keyword>
<protein>
    <recommendedName>
        <fullName evidence="13">Rx N-terminal domain-containing protein</fullName>
    </recommendedName>
</protein>
<dbReference type="AlphaFoldDB" id="A0A835BCN3"/>
<evidence type="ECO:0000259" key="7">
    <source>
        <dbReference type="Pfam" id="PF00931"/>
    </source>
</evidence>
<dbReference type="InterPro" id="IPR044974">
    <property type="entry name" value="Disease_R_plants"/>
</dbReference>
<dbReference type="InterPro" id="IPR038005">
    <property type="entry name" value="RX-like_CC"/>
</dbReference>
<keyword evidence="5" id="KW-0611">Plant defense</keyword>
<gene>
    <name evidence="11" type="ORF">HU200_038405</name>
</gene>
<dbReference type="GO" id="GO:0098542">
    <property type="term" value="P:defense response to other organism"/>
    <property type="evidence" value="ECO:0007669"/>
    <property type="project" value="TreeGrafter"/>
</dbReference>
<evidence type="ECO:0000256" key="3">
    <source>
        <dbReference type="ARBA" id="ARBA00022737"/>
    </source>
</evidence>
<name>A0A835BCN3_9POAL</name>
<evidence type="ECO:0000313" key="12">
    <source>
        <dbReference type="Proteomes" id="UP000636709"/>
    </source>
</evidence>
<keyword evidence="12" id="KW-1185">Reference proteome</keyword>